<protein>
    <submittedName>
        <fullName evidence="5">Uncharacterized protein</fullName>
    </submittedName>
</protein>
<dbReference type="Gene3D" id="3.30.560.10">
    <property type="entry name" value="Glucose Oxidase, domain 3"/>
    <property type="match status" value="1"/>
</dbReference>
<dbReference type="EMBL" id="JAGPXD010000002">
    <property type="protein sequence ID" value="KAH7367146.1"/>
    <property type="molecule type" value="Genomic_DNA"/>
</dbReference>
<dbReference type="PIRSF" id="PIRSF000137">
    <property type="entry name" value="Alcohol_oxidase"/>
    <property type="match status" value="1"/>
</dbReference>
<evidence type="ECO:0000256" key="1">
    <source>
        <dbReference type="ARBA" id="ARBA00010790"/>
    </source>
</evidence>
<evidence type="ECO:0000256" key="2">
    <source>
        <dbReference type="PIRSR" id="PIRSR000137-2"/>
    </source>
</evidence>
<evidence type="ECO:0000259" key="4">
    <source>
        <dbReference type="Pfam" id="PF05199"/>
    </source>
</evidence>
<dbReference type="InterPro" id="IPR007867">
    <property type="entry name" value="GMC_OxRtase_C"/>
</dbReference>
<keyword evidence="2" id="KW-0274">FAD</keyword>
<keyword evidence="2" id="KW-0285">Flavoprotein</keyword>
<gene>
    <name evidence="5" type="ORF">B0T11DRAFT_252226</name>
</gene>
<proteinExistence type="inferred from homology"/>
<comment type="similarity">
    <text evidence="1">Belongs to the GMC oxidoreductase family.</text>
</comment>
<feature type="domain" description="Glucose-methanol-choline oxidoreductase C-terminal" evidence="4">
    <location>
        <begin position="446"/>
        <end position="580"/>
    </location>
</feature>
<dbReference type="PANTHER" id="PTHR11552:SF210">
    <property type="entry name" value="GLUCOSE-METHANOL-CHOLINE OXIDOREDUCTASE N-TERMINAL DOMAIN-CONTAINING PROTEIN-RELATED"/>
    <property type="match status" value="1"/>
</dbReference>
<dbReference type="Pfam" id="PF00732">
    <property type="entry name" value="GMC_oxred_N"/>
    <property type="match status" value="1"/>
</dbReference>
<accession>A0A8K0TI61</accession>
<feature type="binding site" evidence="2">
    <location>
        <begin position="91"/>
        <end position="94"/>
    </location>
    <ligand>
        <name>FAD</name>
        <dbReference type="ChEBI" id="CHEBI:57692"/>
    </ligand>
</feature>
<dbReference type="SUPFAM" id="SSF51905">
    <property type="entry name" value="FAD/NAD(P)-binding domain"/>
    <property type="match status" value="1"/>
</dbReference>
<dbReference type="GO" id="GO:0016614">
    <property type="term" value="F:oxidoreductase activity, acting on CH-OH group of donors"/>
    <property type="evidence" value="ECO:0007669"/>
    <property type="project" value="InterPro"/>
</dbReference>
<dbReference type="InterPro" id="IPR000172">
    <property type="entry name" value="GMC_OxRdtase_N"/>
</dbReference>
<dbReference type="SUPFAM" id="SSF54373">
    <property type="entry name" value="FAD-linked reductases, C-terminal domain"/>
    <property type="match status" value="1"/>
</dbReference>
<reference evidence="5" key="1">
    <citation type="journal article" date="2021" name="Nat. Commun.">
        <title>Genetic determinants of endophytism in the Arabidopsis root mycobiome.</title>
        <authorList>
            <person name="Mesny F."/>
            <person name="Miyauchi S."/>
            <person name="Thiergart T."/>
            <person name="Pickel B."/>
            <person name="Atanasova L."/>
            <person name="Karlsson M."/>
            <person name="Huettel B."/>
            <person name="Barry K.W."/>
            <person name="Haridas S."/>
            <person name="Chen C."/>
            <person name="Bauer D."/>
            <person name="Andreopoulos W."/>
            <person name="Pangilinan J."/>
            <person name="LaButti K."/>
            <person name="Riley R."/>
            <person name="Lipzen A."/>
            <person name="Clum A."/>
            <person name="Drula E."/>
            <person name="Henrissat B."/>
            <person name="Kohler A."/>
            <person name="Grigoriev I.V."/>
            <person name="Martin F.M."/>
            <person name="Hacquard S."/>
        </authorList>
    </citation>
    <scope>NUCLEOTIDE SEQUENCE</scope>
    <source>
        <strain evidence="5">MPI-CAGE-AT-0016</strain>
    </source>
</reference>
<evidence type="ECO:0000313" key="5">
    <source>
        <dbReference type="EMBL" id="KAH7367146.1"/>
    </source>
</evidence>
<name>A0A8K0TI61_9PEZI</name>
<sequence>MTYDYIVVGGGTSGLVVATRLTEDPDVRVLVVEAGADKSADPLVLTPALGTSTVGNPDYDWAFRSTPQPGLLNRVIGQPRGKQLGGSSGINLMVMMYPSRENIDAWGRLGNPGWSWDTLEPYYRKMATVTPPGENARTVAGVDWYDSSLGGGSGPLQVTWGEGYAENLQGAWVRSFNSLGLEMNGDPRSGSAIGGFQNMQAIHPRTKTRSYAPNAWYNAAARARENLVVMTGTLAKKIVTRQGEKGVIATGVVIQKTGGEEQLVHARKEAILAAGVFQSPQLLELSGIGGRSLLEKHDIPVVIDNAAVGENLQDHAIVAQLFEIKEGVYSLDRLRDPDFRNQALLLFATNGTGPLAQAQLASAYTPFMDLEGRMGADEVKAMLDEHLGEKGTNKEYDVLREDMERANRNQVQYHLFPATLTAPDASGAVPAFTTPHVAAMALLSHPFSRGSVHIVSGSVEDKPSWDPAFMSHPLDIEILARSVQFTEKIVSAAPFADSLTGKRFPDKVADTVEKAKEIVREVTISSFHPSGSLAMKPREDGGVVDERLRVYGTENVRVVDASVFPLEPSGNIMATVYAVAERAADIIKEDGKK</sequence>
<dbReference type="PANTHER" id="PTHR11552">
    <property type="entry name" value="GLUCOSE-METHANOL-CHOLINE GMC OXIDOREDUCTASE"/>
    <property type="match status" value="1"/>
</dbReference>
<dbReference type="InterPro" id="IPR036188">
    <property type="entry name" value="FAD/NAD-bd_sf"/>
</dbReference>
<dbReference type="AlphaFoldDB" id="A0A8K0TI61"/>
<dbReference type="OrthoDB" id="269227at2759"/>
<dbReference type="GO" id="GO:0050660">
    <property type="term" value="F:flavin adenine dinucleotide binding"/>
    <property type="evidence" value="ECO:0007669"/>
    <property type="project" value="InterPro"/>
</dbReference>
<feature type="domain" description="Glucose-methanol-choline oxidoreductase N-terminal" evidence="3">
    <location>
        <begin position="3"/>
        <end position="316"/>
    </location>
</feature>
<organism evidence="5 6">
    <name type="scientific">Plectosphaerella cucumerina</name>
    <dbReference type="NCBI Taxonomy" id="40658"/>
    <lineage>
        <taxon>Eukaryota</taxon>
        <taxon>Fungi</taxon>
        <taxon>Dikarya</taxon>
        <taxon>Ascomycota</taxon>
        <taxon>Pezizomycotina</taxon>
        <taxon>Sordariomycetes</taxon>
        <taxon>Hypocreomycetidae</taxon>
        <taxon>Glomerellales</taxon>
        <taxon>Plectosphaerellaceae</taxon>
        <taxon>Plectosphaerella</taxon>
    </lineage>
</organism>
<dbReference type="Gene3D" id="3.50.50.60">
    <property type="entry name" value="FAD/NAD(P)-binding domain"/>
    <property type="match status" value="1"/>
</dbReference>
<dbReference type="Proteomes" id="UP000813385">
    <property type="component" value="Unassembled WGS sequence"/>
</dbReference>
<keyword evidence="6" id="KW-1185">Reference proteome</keyword>
<evidence type="ECO:0000259" key="3">
    <source>
        <dbReference type="Pfam" id="PF00732"/>
    </source>
</evidence>
<dbReference type="Pfam" id="PF05199">
    <property type="entry name" value="GMC_oxred_C"/>
    <property type="match status" value="1"/>
</dbReference>
<comment type="caution">
    <text evidence="5">The sequence shown here is derived from an EMBL/GenBank/DDBJ whole genome shotgun (WGS) entry which is preliminary data.</text>
</comment>
<comment type="cofactor">
    <cofactor evidence="2">
        <name>FAD</name>
        <dbReference type="ChEBI" id="CHEBI:57692"/>
    </cofactor>
</comment>
<evidence type="ECO:0000313" key="6">
    <source>
        <dbReference type="Proteomes" id="UP000813385"/>
    </source>
</evidence>
<feature type="binding site" evidence="2">
    <location>
        <begin position="12"/>
        <end position="13"/>
    </location>
    <ligand>
        <name>FAD</name>
        <dbReference type="ChEBI" id="CHEBI:57692"/>
    </ligand>
</feature>
<dbReference type="InterPro" id="IPR012132">
    <property type="entry name" value="GMC_OxRdtase"/>
</dbReference>